<accession>A0A6B2L2G7</accession>
<evidence type="ECO:0000313" key="12">
    <source>
        <dbReference type="EMBL" id="NDV31160.1"/>
    </source>
</evidence>
<dbReference type="SUPFAM" id="SSF52540">
    <property type="entry name" value="P-loop containing nucleoside triphosphate hydrolases"/>
    <property type="match status" value="2"/>
</dbReference>
<organism evidence="12">
    <name type="scientific">Arcella intermedia</name>
    <dbReference type="NCBI Taxonomy" id="1963864"/>
    <lineage>
        <taxon>Eukaryota</taxon>
        <taxon>Amoebozoa</taxon>
        <taxon>Tubulinea</taxon>
        <taxon>Elardia</taxon>
        <taxon>Arcellinida</taxon>
        <taxon>Sphaerothecina</taxon>
        <taxon>Arcellidae</taxon>
        <taxon>Arcella</taxon>
    </lineage>
</organism>
<dbReference type="InterPro" id="IPR051055">
    <property type="entry name" value="PIF1_helicase"/>
</dbReference>
<dbReference type="AlphaFoldDB" id="A0A6B2L2G7"/>
<evidence type="ECO:0000256" key="1">
    <source>
        <dbReference type="ARBA" id="ARBA00022741"/>
    </source>
</evidence>
<keyword evidence="8" id="KW-0413">Isomerase</keyword>
<dbReference type="EC" id="5.6.2.3" evidence="9"/>
<dbReference type="GO" id="GO:0006310">
    <property type="term" value="P:DNA recombination"/>
    <property type="evidence" value="ECO:0007669"/>
    <property type="project" value="UniProtKB-KW"/>
</dbReference>
<dbReference type="GO" id="GO:0016787">
    <property type="term" value="F:hydrolase activity"/>
    <property type="evidence" value="ECO:0007669"/>
    <property type="project" value="UniProtKB-KW"/>
</dbReference>
<dbReference type="PANTHER" id="PTHR47642:SF5">
    <property type="entry name" value="ATP-DEPENDENT DNA HELICASE"/>
    <property type="match status" value="1"/>
</dbReference>
<keyword evidence="1 9" id="KW-0547">Nucleotide-binding</keyword>
<sequence length="444" mass="49108">MNLDFLSPEQKKLVEFAIQGKSFFFTGAAGTGKSFVLKTIVKALRDKHGEGNVFVCASTGIAACNIGGCTVHSFAGIGLGGESKEKMLQKVLSNSNAVKRWRSAVTLIIDEVSMIEPDFFDLLEHIGQKVRNSKRTKALSDLPFGGIQVILCGDFFQLPPVKSVKYLFQAKCWKKVINFSTELRTVFRQKDAEFVKLLNEVRRGILSKEGLEMLKSCQGRKFNTEDGIEPTVLYPTKHNVDQENSQQLEKLEGVTMLFKARDTSPYQNNFTDQLKKNCSAKDDLKLKIGAQVILLKNISQEKELVNGARGTIINFVNDEKTGLDVPLVKFINGTYLIRPEKWAITVGKVEVAAREQIPLDLAWAMSIHKSQGMTIDRLKVSIDKVFASGQAYVALSRATSLEVSHNDTNSSTHPKRACASLATSTQLKSSPTKQSSTSTTQCKT</sequence>
<evidence type="ECO:0000256" key="5">
    <source>
        <dbReference type="ARBA" id="ARBA00022840"/>
    </source>
</evidence>
<keyword evidence="5 9" id="KW-0067">ATP-binding</keyword>
<dbReference type="CDD" id="cd18037">
    <property type="entry name" value="DEXSc_Pif1_like"/>
    <property type="match status" value="1"/>
</dbReference>
<keyword evidence="4 9" id="KW-0347">Helicase</keyword>
<keyword evidence="2 9" id="KW-0227">DNA damage</keyword>
<dbReference type="CDD" id="cd18809">
    <property type="entry name" value="SF1_C_RecD"/>
    <property type="match status" value="1"/>
</dbReference>
<dbReference type="Pfam" id="PF21530">
    <property type="entry name" value="Pif1_2B_dom"/>
    <property type="match status" value="1"/>
</dbReference>
<dbReference type="SMART" id="SM00382">
    <property type="entry name" value="AAA"/>
    <property type="match status" value="1"/>
</dbReference>
<reference evidence="12" key="1">
    <citation type="journal article" date="2020" name="J. Eukaryot. Microbiol.">
        <title>De novo Sequencing, Assembly and Annotation of the Transcriptome for the Free-Living Testate Amoeba Arcella intermedia.</title>
        <authorList>
            <person name="Ribeiro G.M."/>
            <person name="Porfirio-Sousa A.L."/>
            <person name="Maurer-Alcala X.X."/>
            <person name="Katz L.A."/>
            <person name="Lahr D.J.G."/>
        </authorList>
    </citation>
    <scope>NUCLEOTIDE SEQUENCE</scope>
</reference>
<proteinExistence type="inferred from homology"/>
<dbReference type="GO" id="GO:0005524">
    <property type="term" value="F:ATP binding"/>
    <property type="evidence" value="ECO:0007669"/>
    <property type="project" value="UniProtKB-KW"/>
</dbReference>
<dbReference type="Gene3D" id="3.40.50.300">
    <property type="entry name" value="P-loop containing nucleotide triphosphate hydrolases"/>
    <property type="match status" value="1"/>
</dbReference>
<dbReference type="GO" id="GO:0043139">
    <property type="term" value="F:5'-3' DNA helicase activity"/>
    <property type="evidence" value="ECO:0007669"/>
    <property type="project" value="UniProtKB-EC"/>
</dbReference>
<evidence type="ECO:0000256" key="2">
    <source>
        <dbReference type="ARBA" id="ARBA00022763"/>
    </source>
</evidence>
<keyword evidence="3 9" id="KW-0378">Hydrolase</keyword>
<keyword evidence="9" id="KW-0233">DNA recombination</keyword>
<dbReference type="GO" id="GO:0006281">
    <property type="term" value="P:DNA repair"/>
    <property type="evidence" value="ECO:0007669"/>
    <property type="project" value="UniProtKB-KW"/>
</dbReference>
<protein>
    <recommendedName>
        <fullName evidence="9">ATP-dependent DNA helicase</fullName>
        <ecNumber evidence="9">5.6.2.3</ecNumber>
    </recommendedName>
</protein>
<comment type="similarity">
    <text evidence="9">Belongs to the helicase family.</text>
</comment>
<dbReference type="Pfam" id="PF05970">
    <property type="entry name" value="PIF1"/>
    <property type="match status" value="1"/>
</dbReference>
<feature type="domain" description="AAA+ ATPase" evidence="11">
    <location>
        <begin position="19"/>
        <end position="319"/>
    </location>
</feature>
<comment type="cofactor">
    <cofactor evidence="9">
        <name>Mg(2+)</name>
        <dbReference type="ChEBI" id="CHEBI:18420"/>
    </cofactor>
</comment>
<evidence type="ECO:0000256" key="9">
    <source>
        <dbReference type="RuleBase" id="RU363044"/>
    </source>
</evidence>
<evidence type="ECO:0000259" key="11">
    <source>
        <dbReference type="SMART" id="SM00382"/>
    </source>
</evidence>
<evidence type="ECO:0000256" key="8">
    <source>
        <dbReference type="ARBA" id="ARBA00023235"/>
    </source>
</evidence>
<dbReference type="InterPro" id="IPR027417">
    <property type="entry name" value="P-loop_NTPase"/>
</dbReference>
<keyword evidence="6" id="KW-0238">DNA-binding</keyword>
<comment type="catalytic activity">
    <reaction evidence="9">
        <text>ATP + H2O = ADP + phosphate + H(+)</text>
        <dbReference type="Rhea" id="RHEA:13065"/>
        <dbReference type="ChEBI" id="CHEBI:15377"/>
        <dbReference type="ChEBI" id="CHEBI:15378"/>
        <dbReference type="ChEBI" id="CHEBI:30616"/>
        <dbReference type="ChEBI" id="CHEBI:43474"/>
        <dbReference type="ChEBI" id="CHEBI:456216"/>
        <dbReference type="EC" id="5.6.2.3"/>
    </reaction>
</comment>
<keyword evidence="7 9" id="KW-0234">DNA repair</keyword>
<evidence type="ECO:0000256" key="7">
    <source>
        <dbReference type="ARBA" id="ARBA00023204"/>
    </source>
</evidence>
<evidence type="ECO:0000256" key="3">
    <source>
        <dbReference type="ARBA" id="ARBA00022801"/>
    </source>
</evidence>
<evidence type="ECO:0000256" key="10">
    <source>
        <dbReference type="SAM" id="MobiDB-lite"/>
    </source>
</evidence>
<feature type="region of interest" description="Disordered" evidence="10">
    <location>
        <begin position="404"/>
        <end position="444"/>
    </location>
</feature>
<evidence type="ECO:0000256" key="4">
    <source>
        <dbReference type="ARBA" id="ARBA00022806"/>
    </source>
</evidence>
<evidence type="ECO:0000256" key="6">
    <source>
        <dbReference type="ARBA" id="ARBA00023125"/>
    </source>
</evidence>
<dbReference type="EMBL" id="GIBP01002191">
    <property type="protein sequence ID" value="NDV31160.1"/>
    <property type="molecule type" value="Transcribed_RNA"/>
</dbReference>
<dbReference type="InterPro" id="IPR049163">
    <property type="entry name" value="Pif1-like_2B_dom"/>
</dbReference>
<dbReference type="InterPro" id="IPR010285">
    <property type="entry name" value="DNA_helicase_pif1-like_DEAD"/>
</dbReference>
<dbReference type="InterPro" id="IPR003593">
    <property type="entry name" value="AAA+_ATPase"/>
</dbReference>
<dbReference type="PANTHER" id="PTHR47642">
    <property type="entry name" value="ATP-DEPENDENT DNA HELICASE"/>
    <property type="match status" value="1"/>
</dbReference>
<feature type="compositionally biased region" description="Low complexity" evidence="10">
    <location>
        <begin position="423"/>
        <end position="444"/>
    </location>
</feature>
<name>A0A6B2L2G7_9EUKA</name>
<dbReference type="GO" id="GO:0000723">
    <property type="term" value="P:telomere maintenance"/>
    <property type="evidence" value="ECO:0007669"/>
    <property type="project" value="InterPro"/>
</dbReference>